<keyword evidence="2" id="KW-0472">Membrane</keyword>
<accession>A0ABY1Q815</accession>
<feature type="transmembrane region" description="Helical" evidence="2">
    <location>
        <begin position="100"/>
        <end position="118"/>
    </location>
</feature>
<dbReference type="Proteomes" id="UP001158067">
    <property type="component" value="Unassembled WGS sequence"/>
</dbReference>
<comment type="caution">
    <text evidence="3">The sequence shown here is derived from an EMBL/GenBank/DDBJ whole genome shotgun (WGS) entry which is preliminary data.</text>
</comment>
<dbReference type="RefSeq" id="WP_283433251.1">
    <property type="nucleotide sequence ID" value="NZ_FXUG01000007.1"/>
</dbReference>
<gene>
    <name evidence="3" type="ORF">SAMN06265222_107176</name>
</gene>
<evidence type="ECO:0000313" key="4">
    <source>
        <dbReference type="Proteomes" id="UP001158067"/>
    </source>
</evidence>
<feature type="compositionally biased region" description="Basic and acidic residues" evidence="1">
    <location>
        <begin position="19"/>
        <end position="36"/>
    </location>
</feature>
<feature type="transmembrane region" description="Helical" evidence="2">
    <location>
        <begin position="213"/>
        <end position="234"/>
    </location>
</feature>
<organism evidence="3 4">
    <name type="scientific">Neorhodopirellula lusitana</name>
    <dbReference type="NCBI Taxonomy" id="445327"/>
    <lineage>
        <taxon>Bacteria</taxon>
        <taxon>Pseudomonadati</taxon>
        <taxon>Planctomycetota</taxon>
        <taxon>Planctomycetia</taxon>
        <taxon>Pirellulales</taxon>
        <taxon>Pirellulaceae</taxon>
        <taxon>Neorhodopirellula</taxon>
    </lineage>
</organism>
<evidence type="ECO:0000256" key="2">
    <source>
        <dbReference type="SAM" id="Phobius"/>
    </source>
</evidence>
<keyword evidence="4" id="KW-1185">Reference proteome</keyword>
<evidence type="ECO:0000256" key="1">
    <source>
        <dbReference type="SAM" id="MobiDB-lite"/>
    </source>
</evidence>
<dbReference type="EMBL" id="FXUG01000007">
    <property type="protein sequence ID" value="SMP61862.1"/>
    <property type="molecule type" value="Genomic_DNA"/>
</dbReference>
<keyword evidence="2" id="KW-0812">Transmembrane</keyword>
<reference evidence="3 4" key="1">
    <citation type="submission" date="2017-05" db="EMBL/GenBank/DDBJ databases">
        <authorList>
            <person name="Varghese N."/>
            <person name="Submissions S."/>
        </authorList>
    </citation>
    <scope>NUCLEOTIDE SEQUENCE [LARGE SCALE GENOMIC DNA]</scope>
    <source>
        <strain evidence="3 4">DSM 25457</strain>
    </source>
</reference>
<sequence length="235" mass="25182">MSNSNDDNPFFGNPDADDAGSRDVELNDTGRHHEGTSRPGFGSLNAAEVAGRQAFGTNREIGINPYLPTSEIDDVPVGSDFESIRRAHLNHEVSVKSIRSLYIIGAVLLALAGSLLVLNPQEFGSAATQGYVCLVLAVIQFGTAIGLYALRPWSRVSAVILSLLGLLAFPIGTLFSVYFLYLLLCQKGTVVFSEHYKEVIAATPQVRYKTSKVVWGVLILFLGLISLAVAGALIG</sequence>
<evidence type="ECO:0000313" key="3">
    <source>
        <dbReference type="EMBL" id="SMP61862.1"/>
    </source>
</evidence>
<proteinExistence type="predicted"/>
<feature type="transmembrane region" description="Helical" evidence="2">
    <location>
        <begin position="156"/>
        <end position="184"/>
    </location>
</feature>
<feature type="transmembrane region" description="Helical" evidence="2">
    <location>
        <begin position="130"/>
        <end position="150"/>
    </location>
</feature>
<feature type="region of interest" description="Disordered" evidence="1">
    <location>
        <begin position="1"/>
        <end position="43"/>
    </location>
</feature>
<name>A0ABY1Q815_9BACT</name>
<protein>
    <submittedName>
        <fullName evidence="3">Uncharacterized protein</fullName>
    </submittedName>
</protein>
<keyword evidence="2" id="KW-1133">Transmembrane helix</keyword>